<dbReference type="PROSITE" id="PS01033">
    <property type="entry name" value="GLOBIN"/>
    <property type="match status" value="1"/>
</dbReference>
<dbReference type="SUPFAM" id="SSF46458">
    <property type="entry name" value="Globin-like"/>
    <property type="match status" value="1"/>
</dbReference>
<dbReference type="PANTHER" id="PTHR43396">
    <property type="entry name" value="FLAVOHEMOPROTEIN"/>
    <property type="match status" value="1"/>
</dbReference>
<name>A0ABT8XIB8_9HYPH</name>
<dbReference type="EMBL" id="WHSC02000008">
    <property type="protein sequence ID" value="MDO6123494.1"/>
    <property type="molecule type" value="Genomic_DNA"/>
</dbReference>
<dbReference type="CDD" id="cd12131">
    <property type="entry name" value="HGbI-like"/>
    <property type="match status" value="1"/>
</dbReference>
<dbReference type="PANTHER" id="PTHR43396:SF3">
    <property type="entry name" value="FLAVOHEMOPROTEIN"/>
    <property type="match status" value="1"/>
</dbReference>
<sequence>MDDHKIALLETTFAEVRASQETAAALFYERLFVNDPSLRRLFTGSDMSAQGRKLMAALALAVNSLRKLDALVPVLEGLAVKHVTYGVERGHYETVGKALIETLSLSFGERFTAEVRNAWTETYQLVAAVMMRAAYEPETVPA</sequence>
<comment type="similarity">
    <text evidence="5">Belongs to the globin family.</text>
</comment>
<keyword evidence="4" id="KW-0408">Iron</keyword>
<accession>A0ABT8XIB8</accession>
<keyword evidence="3" id="KW-0479">Metal-binding</keyword>
<evidence type="ECO:0000256" key="2">
    <source>
        <dbReference type="ARBA" id="ARBA00022621"/>
    </source>
</evidence>
<protein>
    <submittedName>
        <fullName evidence="7">Globin domain-containing protein</fullName>
    </submittedName>
</protein>
<evidence type="ECO:0000256" key="3">
    <source>
        <dbReference type="ARBA" id="ARBA00022723"/>
    </source>
</evidence>
<keyword evidence="1 5" id="KW-0349">Heme</keyword>
<dbReference type="RefSeq" id="WP_244762851.1">
    <property type="nucleotide sequence ID" value="NZ_JALJCJ010000006.1"/>
</dbReference>
<keyword evidence="8" id="KW-1185">Reference proteome</keyword>
<gene>
    <name evidence="7" type="ORF">GB928_020065</name>
</gene>
<comment type="caution">
    <text evidence="7">The sequence shown here is derived from an EMBL/GenBank/DDBJ whole genome shotgun (WGS) entry which is preliminary data.</text>
</comment>
<evidence type="ECO:0000256" key="1">
    <source>
        <dbReference type="ARBA" id="ARBA00022617"/>
    </source>
</evidence>
<evidence type="ECO:0000256" key="4">
    <source>
        <dbReference type="ARBA" id="ARBA00023004"/>
    </source>
</evidence>
<dbReference type="InterPro" id="IPR012292">
    <property type="entry name" value="Globin/Proto"/>
</dbReference>
<dbReference type="InterPro" id="IPR009050">
    <property type="entry name" value="Globin-like_sf"/>
</dbReference>
<dbReference type="Gene3D" id="1.10.490.10">
    <property type="entry name" value="Globins"/>
    <property type="match status" value="1"/>
</dbReference>
<evidence type="ECO:0000256" key="5">
    <source>
        <dbReference type="RuleBase" id="RU000356"/>
    </source>
</evidence>
<evidence type="ECO:0000313" key="7">
    <source>
        <dbReference type="EMBL" id="MDO6123494.1"/>
    </source>
</evidence>
<proteinExistence type="inferred from homology"/>
<organism evidence="7 8">
    <name type="scientific">Shinella curvata</name>
    <dbReference type="NCBI Taxonomy" id="1817964"/>
    <lineage>
        <taxon>Bacteria</taxon>
        <taxon>Pseudomonadati</taxon>
        <taxon>Pseudomonadota</taxon>
        <taxon>Alphaproteobacteria</taxon>
        <taxon>Hyphomicrobiales</taxon>
        <taxon>Rhizobiaceae</taxon>
        <taxon>Shinella</taxon>
    </lineage>
</organism>
<evidence type="ECO:0000313" key="8">
    <source>
        <dbReference type="Proteomes" id="UP001177080"/>
    </source>
</evidence>
<dbReference type="Proteomes" id="UP001177080">
    <property type="component" value="Unassembled WGS sequence"/>
</dbReference>
<dbReference type="InterPro" id="IPR000971">
    <property type="entry name" value="Globin"/>
</dbReference>
<feature type="domain" description="Globin" evidence="6">
    <location>
        <begin position="1"/>
        <end position="135"/>
    </location>
</feature>
<keyword evidence="2 5" id="KW-0561">Oxygen transport</keyword>
<keyword evidence="5" id="KW-0813">Transport</keyword>
<dbReference type="Pfam" id="PF00042">
    <property type="entry name" value="Globin"/>
    <property type="match status" value="1"/>
</dbReference>
<evidence type="ECO:0000259" key="6">
    <source>
        <dbReference type="PROSITE" id="PS01033"/>
    </source>
</evidence>
<reference evidence="7" key="1">
    <citation type="submission" date="2022-04" db="EMBL/GenBank/DDBJ databases">
        <title>Shinella lacus sp. nov., a novel member of the genus Shinella from water.</title>
        <authorList>
            <person name="Deng Y."/>
        </authorList>
    </citation>
    <scope>NUCLEOTIDE SEQUENCE</scope>
    <source>
        <strain evidence="7">JCM 31239</strain>
    </source>
</reference>